<organism evidence="3">
    <name type="scientific">Oryza meridionalis</name>
    <dbReference type="NCBI Taxonomy" id="40149"/>
    <lineage>
        <taxon>Eukaryota</taxon>
        <taxon>Viridiplantae</taxon>
        <taxon>Streptophyta</taxon>
        <taxon>Embryophyta</taxon>
        <taxon>Tracheophyta</taxon>
        <taxon>Spermatophyta</taxon>
        <taxon>Magnoliopsida</taxon>
        <taxon>Liliopsida</taxon>
        <taxon>Poales</taxon>
        <taxon>Poaceae</taxon>
        <taxon>BOP clade</taxon>
        <taxon>Oryzoideae</taxon>
        <taxon>Oryzeae</taxon>
        <taxon>Oryzinae</taxon>
        <taxon>Oryza</taxon>
    </lineage>
</organism>
<dbReference type="EnsemblPlants" id="OMERI01G39650.1">
    <property type="protein sequence ID" value="OMERI01G39650.1"/>
    <property type="gene ID" value="OMERI01G39650"/>
</dbReference>
<feature type="signal peptide" evidence="2">
    <location>
        <begin position="1"/>
        <end position="37"/>
    </location>
</feature>
<keyword evidence="1" id="KW-0812">Transmembrane</keyword>
<dbReference type="HOGENOM" id="CLU_086817_0_0_1"/>
<reference evidence="3" key="2">
    <citation type="submission" date="2018-05" db="EMBL/GenBank/DDBJ databases">
        <title>OmerRS3 (Oryza meridionalis Reference Sequence Version 3).</title>
        <authorList>
            <person name="Zhang J."/>
            <person name="Kudrna D."/>
            <person name="Lee S."/>
            <person name="Talag J."/>
            <person name="Welchert J."/>
            <person name="Wing R.A."/>
        </authorList>
    </citation>
    <scope>NUCLEOTIDE SEQUENCE [LARGE SCALE GENOMIC DNA]</scope>
    <source>
        <strain evidence="3">cv. OR44</strain>
    </source>
</reference>
<dbReference type="Gramene" id="OMERI01G39650.1">
    <property type="protein sequence ID" value="OMERI01G39650.1"/>
    <property type="gene ID" value="OMERI01G39650"/>
</dbReference>
<evidence type="ECO:0000256" key="2">
    <source>
        <dbReference type="SAM" id="SignalP"/>
    </source>
</evidence>
<sequence>MARRSNPALISTLCCFTALLSLAFVCLLLPYVCPSDGDDDDAGLTSVWPVLVRTDAATLMHNDCRRVHPSTAGVVPTFVSAGSESQHHQPVNFNCSMPSTRIVHGTRTDDSSPPPASAAVVVGSNGKPRRRVVTALPELINSDLAAQLVTMIIIVLADLAADQRKKKKSGRMAPLLIVLLLQDLQLQMREAHAAATIPTYPGGCMLAAPRQLSLTTSTYASYSEIDAAQYILLK</sequence>
<keyword evidence="1" id="KW-1133">Transmembrane helix</keyword>
<dbReference type="AlphaFoldDB" id="A0A0E0CCI3"/>
<feature type="chain" id="PRO_5002355586" description="Membrane-associated protein" evidence="2">
    <location>
        <begin position="38"/>
        <end position="234"/>
    </location>
</feature>
<feature type="transmembrane region" description="Helical" evidence="1">
    <location>
        <begin position="144"/>
        <end position="161"/>
    </location>
</feature>
<evidence type="ECO:0000313" key="3">
    <source>
        <dbReference type="EnsemblPlants" id="OMERI01G39650.1"/>
    </source>
</evidence>
<keyword evidence="4" id="KW-1185">Reference proteome</keyword>
<name>A0A0E0CCI3_9ORYZ</name>
<keyword evidence="2" id="KW-0732">Signal</keyword>
<accession>A0A0E0CCI3</accession>
<protein>
    <recommendedName>
        <fullName evidence="5">Membrane-associated protein</fullName>
    </recommendedName>
</protein>
<evidence type="ECO:0008006" key="5">
    <source>
        <dbReference type="Google" id="ProtNLM"/>
    </source>
</evidence>
<evidence type="ECO:0000313" key="4">
    <source>
        <dbReference type="Proteomes" id="UP000008021"/>
    </source>
</evidence>
<proteinExistence type="predicted"/>
<reference evidence="3" key="1">
    <citation type="submission" date="2015-04" db="UniProtKB">
        <authorList>
            <consortium name="EnsemblPlants"/>
        </authorList>
    </citation>
    <scope>IDENTIFICATION</scope>
</reference>
<keyword evidence="1" id="KW-0472">Membrane</keyword>
<evidence type="ECO:0000256" key="1">
    <source>
        <dbReference type="SAM" id="Phobius"/>
    </source>
</evidence>
<dbReference type="Proteomes" id="UP000008021">
    <property type="component" value="Chromosome 1"/>
</dbReference>